<dbReference type="AlphaFoldDB" id="A0A7J5AHA0"/>
<evidence type="ECO:0000256" key="1">
    <source>
        <dbReference type="ARBA" id="ARBA00005622"/>
    </source>
</evidence>
<comment type="similarity">
    <text evidence="1">Belongs to the esterase D family.</text>
</comment>
<evidence type="ECO:0000313" key="5">
    <source>
        <dbReference type="Proteomes" id="UP000490922"/>
    </source>
</evidence>
<dbReference type="Gene3D" id="3.40.50.1820">
    <property type="entry name" value="alpha/beta hydrolase"/>
    <property type="match status" value="1"/>
</dbReference>
<dbReference type="PANTHER" id="PTHR40841:SF2">
    <property type="entry name" value="SIDEROPHORE-DEGRADING ESTERASE (EUROFUNG)"/>
    <property type="match status" value="1"/>
</dbReference>
<dbReference type="GO" id="GO:0016788">
    <property type="term" value="F:hydrolase activity, acting on ester bonds"/>
    <property type="evidence" value="ECO:0007669"/>
    <property type="project" value="TreeGrafter"/>
</dbReference>
<dbReference type="InterPro" id="IPR011990">
    <property type="entry name" value="TPR-like_helical_dom_sf"/>
</dbReference>
<gene>
    <name evidence="4" type="ORF">F6464_06020</name>
</gene>
<dbReference type="RefSeq" id="WP_151106899.1">
    <property type="nucleotide sequence ID" value="NZ_WAEM01000002.1"/>
</dbReference>
<dbReference type="InterPro" id="IPR029058">
    <property type="entry name" value="AB_hydrolase_fold"/>
</dbReference>
<dbReference type="Proteomes" id="UP000490922">
    <property type="component" value="Unassembled WGS sequence"/>
</dbReference>
<dbReference type="PANTHER" id="PTHR40841">
    <property type="entry name" value="SIDEROPHORE TRIACETYLFUSARININE C ESTERASE"/>
    <property type="match status" value="1"/>
</dbReference>
<evidence type="ECO:0000256" key="2">
    <source>
        <dbReference type="ARBA" id="ARBA00022801"/>
    </source>
</evidence>
<dbReference type="InterPro" id="IPR000801">
    <property type="entry name" value="Esterase-like"/>
</dbReference>
<keyword evidence="2 4" id="KW-0378">Hydrolase</keyword>
<dbReference type="SUPFAM" id="SSF53474">
    <property type="entry name" value="alpha/beta-Hydrolases"/>
    <property type="match status" value="1"/>
</dbReference>
<accession>A0A7J5AHA0</accession>
<dbReference type="InterPro" id="IPR052558">
    <property type="entry name" value="Siderophore_Hydrolase_D"/>
</dbReference>
<name>A0A7J5AHA0_9FLAO</name>
<feature type="region of interest" description="Disordered" evidence="3">
    <location>
        <begin position="382"/>
        <end position="406"/>
    </location>
</feature>
<comment type="caution">
    <text evidence="4">The sequence shown here is derived from an EMBL/GenBank/DDBJ whole genome shotgun (WGS) entry which is preliminary data.</text>
</comment>
<dbReference type="EMBL" id="WAEM01000002">
    <property type="protein sequence ID" value="KAB1156905.1"/>
    <property type="molecule type" value="Genomic_DNA"/>
</dbReference>
<dbReference type="OrthoDB" id="1142077at2"/>
<protein>
    <submittedName>
        <fullName evidence="4">Alpha/beta hydrolase</fullName>
    </submittedName>
</protein>
<keyword evidence="5" id="KW-1185">Reference proteome</keyword>
<evidence type="ECO:0000313" key="4">
    <source>
        <dbReference type="EMBL" id="KAB1156905.1"/>
    </source>
</evidence>
<organism evidence="4 5">
    <name type="scientific">Flavobacterium luteum</name>
    <dbReference type="NCBI Taxonomy" id="2026654"/>
    <lineage>
        <taxon>Bacteria</taxon>
        <taxon>Pseudomonadati</taxon>
        <taxon>Bacteroidota</taxon>
        <taxon>Flavobacteriia</taxon>
        <taxon>Flavobacteriales</taxon>
        <taxon>Flavobacteriaceae</taxon>
        <taxon>Flavobacterium</taxon>
    </lineage>
</organism>
<dbReference type="Pfam" id="PF00756">
    <property type="entry name" value="Esterase"/>
    <property type="match status" value="1"/>
</dbReference>
<proteinExistence type="inferred from homology"/>
<sequence>MKKIFLFLICISVSKVLCQKTTEMIASSKLNEEREITIGLPMFYDKNPEKKYPLLILLDGDYLFDPFQGALNYGAYWDDLPEVIIIGINQNKNNEREADCATDNANGLPIDKGEKFYEFIGLELIPYIQKKYRTTPFRIIAGHDVTAGFLNSYLYKDQPLFNAYISLSPELKSGMIEQISERLAFIEQPIFYYQSTADGDIKKEQKNIKDLDHLANQIKKPSLNYRFDDFKESNHYSLVLKSIPNALYQIFDAYKPISSSEFLDKIVVLQSGYVDYLNNKYDVLEKTLNIKMPIRINDFKAIEAAILKNKAYAEFQTLAELAKKNYPKTMLSDYHLAMMYEKTNDLKKAAKAYLSAFQKDEIGSLTKNMMFDKSEELKSLIPSKDAKVGEQTEPIIEQPIEEKKTE</sequence>
<dbReference type="Gene3D" id="1.25.40.10">
    <property type="entry name" value="Tetratricopeptide repeat domain"/>
    <property type="match status" value="1"/>
</dbReference>
<evidence type="ECO:0000256" key="3">
    <source>
        <dbReference type="SAM" id="MobiDB-lite"/>
    </source>
</evidence>
<reference evidence="4 5" key="1">
    <citation type="submission" date="2019-09" db="EMBL/GenBank/DDBJ databases">
        <title>Flavobacterium sp. nov., isolated from glacier ice.</title>
        <authorList>
            <person name="Liu Q."/>
        </authorList>
    </citation>
    <scope>NUCLEOTIDE SEQUENCE [LARGE SCALE GENOMIC DNA]</scope>
    <source>
        <strain evidence="4 5">NBRC 112527</strain>
    </source>
</reference>